<name>M2PJY6_CERS8</name>
<dbReference type="HOGENOM" id="CLU_006586_10_6_1"/>
<dbReference type="InterPro" id="IPR029058">
    <property type="entry name" value="AB_hydrolase_fold"/>
</dbReference>
<feature type="domain" description="Carboxylesterase type B" evidence="1">
    <location>
        <begin position="22"/>
        <end position="362"/>
    </location>
</feature>
<accession>M2PJY6</accession>
<dbReference type="InterPro" id="IPR002018">
    <property type="entry name" value="CarbesteraseB"/>
</dbReference>
<dbReference type="Proteomes" id="UP000016930">
    <property type="component" value="Unassembled WGS sequence"/>
</dbReference>
<dbReference type="InterPro" id="IPR050309">
    <property type="entry name" value="Type-B_Carboxylest/Lipase"/>
</dbReference>
<evidence type="ECO:0000259" key="1">
    <source>
        <dbReference type="Pfam" id="PF00135"/>
    </source>
</evidence>
<dbReference type="SUPFAM" id="SSF53474">
    <property type="entry name" value="alpha/beta-Hydrolases"/>
    <property type="match status" value="1"/>
</dbReference>
<protein>
    <recommendedName>
        <fullName evidence="1">Carboxylesterase type B domain-containing protein</fullName>
    </recommendedName>
</protein>
<sequence>MRLATSLYKMTGALLDVPALSPTVILDEGLFIGNRVENTDEFLGIPYAQPPVGNLRFRRPQAVQPYKGTYNASQFGDLCPQELVTPISQAGVPYLLAFEEQLNATFPVPDVNQSEDCLNLDVYVPAGTVPGMNLPVVVWLPLASFLFGGSSYVNGTIIVERSLQNREPVILVSVNYRLNAFGFLPGQEAKDAGITNLGLRDQRQALRWVQQYIERFGGDPERVTLWGANSGSISAGLQMLNNGGNTEGLFSAAWMQSGFPVPLNTYSDLQGSYDILVNGTSCRGSSDSLECLRQLPYDELYQAMLALSALQRYGRWQVVLDYDFVAQQPQTLLTQGKVARVPFVVGCTEDEGTLGALNLTDITTENGTATYLMQEGLPGISMEDVEEIFTLYTSDPAAGSPFGTGDMYAITPEYKRLSAIIGDLEYHSQRRFFLNHTAGYQGAWSYLSKEFKFPYVGAVDLTDLFNMYGPGDLTDRLISFVTTGNPNNGTGIDWPQWSITKPHQLNIQNDSSFTVEDDTFRAEGINLLMALNIQYPE</sequence>
<keyword evidence="3" id="KW-1185">Reference proteome</keyword>
<dbReference type="Gene3D" id="3.40.50.1820">
    <property type="entry name" value="alpha/beta hydrolase"/>
    <property type="match status" value="1"/>
</dbReference>
<dbReference type="ESTHER" id="cers8-m2pjy6">
    <property type="family name" value="Fungal_carboxylesterase_lipase"/>
</dbReference>
<evidence type="ECO:0000313" key="3">
    <source>
        <dbReference type="Proteomes" id="UP000016930"/>
    </source>
</evidence>
<dbReference type="Pfam" id="PF00135">
    <property type="entry name" value="COesterase"/>
    <property type="match status" value="1"/>
</dbReference>
<dbReference type="STRING" id="914234.M2PJY6"/>
<dbReference type="PANTHER" id="PTHR11559">
    <property type="entry name" value="CARBOXYLESTERASE"/>
    <property type="match status" value="1"/>
</dbReference>
<gene>
    <name evidence="2" type="ORF">CERSUDRAFT_106383</name>
</gene>
<reference evidence="2 3" key="1">
    <citation type="journal article" date="2012" name="Proc. Natl. Acad. Sci. U.S.A.">
        <title>Comparative genomics of Ceriporiopsis subvermispora and Phanerochaete chrysosporium provide insight into selective ligninolysis.</title>
        <authorList>
            <person name="Fernandez-Fueyo E."/>
            <person name="Ruiz-Duenas F.J."/>
            <person name="Ferreira P."/>
            <person name="Floudas D."/>
            <person name="Hibbett D.S."/>
            <person name="Canessa P."/>
            <person name="Larrondo L.F."/>
            <person name="James T.Y."/>
            <person name="Seelenfreund D."/>
            <person name="Lobos S."/>
            <person name="Polanco R."/>
            <person name="Tello M."/>
            <person name="Honda Y."/>
            <person name="Watanabe T."/>
            <person name="Watanabe T."/>
            <person name="Ryu J.S."/>
            <person name="Kubicek C.P."/>
            <person name="Schmoll M."/>
            <person name="Gaskell J."/>
            <person name="Hammel K.E."/>
            <person name="St John F.J."/>
            <person name="Vanden Wymelenberg A."/>
            <person name="Sabat G."/>
            <person name="Splinter BonDurant S."/>
            <person name="Syed K."/>
            <person name="Yadav J.S."/>
            <person name="Doddapaneni H."/>
            <person name="Subramanian V."/>
            <person name="Lavin J.L."/>
            <person name="Oguiza J.A."/>
            <person name="Perez G."/>
            <person name="Pisabarro A.G."/>
            <person name="Ramirez L."/>
            <person name="Santoyo F."/>
            <person name="Master E."/>
            <person name="Coutinho P.M."/>
            <person name="Henrissat B."/>
            <person name="Lombard V."/>
            <person name="Magnuson J.K."/>
            <person name="Kuees U."/>
            <person name="Hori C."/>
            <person name="Igarashi K."/>
            <person name="Samejima M."/>
            <person name="Held B.W."/>
            <person name="Barry K.W."/>
            <person name="LaButti K.M."/>
            <person name="Lapidus A."/>
            <person name="Lindquist E.A."/>
            <person name="Lucas S.M."/>
            <person name="Riley R."/>
            <person name="Salamov A.A."/>
            <person name="Hoffmeister D."/>
            <person name="Schwenk D."/>
            <person name="Hadar Y."/>
            <person name="Yarden O."/>
            <person name="de Vries R.P."/>
            <person name="Wiebenga A."/>
            <person name="Stenlid J."/>
            <person name="Eastwood D."/>
            <person name="Grigoriev I.V."/>
            <person name="Berka R.M."/>
            <person name="Blanchette R.A."/>
            <person name="Kersten P."/>
            <person name="Martinez A.T."/>
            <person name="Vicuna R."/>
            <person name="Cullen D."/>
        </authorList>
    </citation>
    <scope>NUCLEOTIDE SEQUENCE [LARGE SCALE GENOMIC DNA]</scope>
    <source>
        <strain evidence="2 3">B</strain>
    </source>
</reference>
<dbReference type="EMBL" id="KB445798">
    <property type="protein sequence ID" value="EMD36549.1"/>
    <property type="molecule type" value="Genomic_DNA"/>
</dbReference>
<evidence type="ECO:0000313" key="2">
    <source>
        <dbReference type="EMBL" id="EMD36549.1"/>
    </source>
</evidence>
<dbReference type="AlphaFoldDB" id="M2PJY6"/>
<proteinExistence type="predicted"/>
<dbReference type="OrthoDB" id="408631at2759"/>
<organism evidence="2 3">
    <name type="scientific">Ceriporiopsis subvermispora (strain B)</name>
    <name type="common">White-rot fungus</name>
    <name type="synonym">Gelatoporia subvermispora</name>
    <dbReference type="NCBI Taxonomy" id="914234"/>
    <lineage>
        <taxon>Eukaryota</taxon>
        <taxon>Fungi</taxon>
        <taxon>Dikarya</taxon>
        <taxon>Basidiomycota</taxon>
        <taxon>Agaricomycotina</taxon>
        <taxon>Agaricomycetes</taxon>
        <taxon>Polyporales</taxon>
        <taxon>Gelatoporiaceae</taxon>
        <taxon>Gelatoporia</taxon>
    </lineage>
</organism>